<dbReference type="PROSITE" id="PS50076">
    <property type="entry name" value="DNAJ_2"/>
    <property type="match status" value="1"/>
</dbReference>
<dbReference type="GO" id="GO:0008270">
    <property type="term" value="F:zinc ion binding"/>
    <property type="evidence" value="ECO:0007669"/>
    <property type="project" value="UniProtKB-KW"/>
</dbReference>
<dbReference type="SUPFAM" id="SSF46565">
    <property type="entry name" value="Chaperone J-domain"/>
    <property type="match status" value="1"/>
</dbReference>
<name>A0A5N5HTI6_9ROSA</name>
<dbReference type="InterPro" id="IPR001623">
    <property type="entry name" value="DnaJ_domain"/>
</dbReference>
<reference evidence="7 8" key="3">
    <citation type="submission" date="2019-11" db="EMBL/GenBank/DDBJ databases">
        <title>A de novo genome assembly of a pear dwarfing rootstock.</title>
        <authorList>
            <person name="Wang F."/>
            <person name="Wang J."/>
            <person name="Li S."/>
            <person name="Zhang Y."/>
            <person name="Fang M."/>
            <person name="Ma L."/>
            <person name="Zhao Y."/>
            <person name="Jiang S."/>
        </authorList>
    </citation>
    <scope>NUCLEOTIDE SEQUENCE [LARGE SCALE GENOMIC DNA]</scope>
    <source>
        <strain evidence="7">S2</strain>
        <tissue evidence="7">Leaf</tissue>
    </source>
</reference>
<dbReference type="PANTHER" id="PTHR43096">
    <property type="entry name" value="DNAJ HOMOLOG 1, MITOCHONDRIAL-RELATED"/>
    <property type="match status" value="1"/>
</dbReference>
<feature type="signal peptide" evidence="5">
    <location>
        <begin position="1"/>
        <end position="29"/>
    </location>
</feature>
<keyword evidence="2" id="KW-0677">Repeat</keyword>
<dbReference type="Pfam" id="PF01556">
    <property type="entry name" value="DnaJ_C"/>
    <property type="match status" value="1"/>
</dbReference>
<feature type="chain" id="PRO_5024385910" evidence="5">
    <location>
        <begin position="30"/>
        <end position="434"/>
    </location>
</feature>
<evidence type="ECO:0000256" key="2">
    <source>
        <dbReference type="ARBA" id="ARBA00022737"/>
    </source>
</evidence>
<dbReference type="Gene3D" id="2.60.260.20">
    <property type="entry name" value="Urease metallochaperone UreE, N-terminal domain"/>
    <property type="match status" value="2"/>
</dbReference>
<evidence type="ECO:0000256" key="4">
    <source>
        <dbReference type="ARBA" id="ARBA00022833"/>
    </source>
</evidence>
<dbReference type="InterPro" id="IPR002939">
    <property type="entry name" value="DnaJ_C"/>
</dbReference>
<dbReference type="GO" id="GO:0051082">
    <property type="term" value="F:unfolded protein binding"/>
    <property type="evidence" value="ECO:0007669"/>
    <property type="project" value="InterPro"/>
</dbReference>
<dbReference type="GO" id="GO:0005737">
    <property type="term" value="C:cytoplasm"/>
    <property type="evidence" value="ECO:0007669"/>
    <property type="project" value="TreeGrafter"/>
</dbReference>
<dbReference type="CDD" id="cd10747">
    <property type="entry name" value="DnaJ_C"/>
    <property type="match status" value="1"/>
</dbReference>
<dbReference type="PANTHER" id="PTHR43096:SF36">
    <property type="entry name" value="CHAPERONE PROTEIN DNAJ 1, MITOCHONDRIAL"/>
    <property type="match status" value="1"/>
</dbReference>
<keyword evidence="1" id="KW-0479">Metal-binding</keyword>
<dbReference type="CDD" id="cd06257">
    <property type="entry name" value="DnaJ"/>
    <property type="match status" value="1"/>
</dbReference>
<evidence type="ECO:0000313" key="8">
    <source>
        <dbReference type="Proteomes" id="UP000327157"/>
    </source>
</evidence>
<comment type="caution">
    <text evidence="7">The sequence shown here is derived from an EMBL/GenBank/DDBJ whole genome shotgun (WGS) entry which is preliminary data.</text>
</comment>
<evidence type="ECO:0000256" key="3">
    <source>
        <dbReference type="ARBA" id="ARBA00022771"/>
    </source>
</evidence>
<keyword evidence="4" id="KW-0862">Zinc</keyword>
<keyword evidence="5" id="KW-0732">Signal</keyword>
<dbReference type="InterPro" id="IPR008971">
    <property type="entry name" value="HSP40/DnaJ_pept-bd"/>
</dbReference>
<feature type="domain" description="J" evidence="6">
    <location>
        <begin position="78"/>
        <end position="143"/>
    </location>
</feature>
<dbReference type="PRINTS" id="PR00625">
    <property type="entry name" value="JDOMAIN"/>
</dbReference>
<evidence type="ECO:0000259" key="6">
    <source>
        <dbReference type="PROSITE" id="PS50076"/>
    </source>
</evidence>
<evidence type="ECO:0000256" key="5">
    <source>
        <dbReference type="SAM" id="SignalP"/>
    </source>
</evidence>
<reference evidence="7 8" key="1">
    <citation type="submission" date="2019-09" db="EMBL/GenBank/DDBJ databases">
        <authorList>
            <person name="Ou C."/>
        </authorList>
    </citation>
    <scope>NUCLEOTIDE SEQUENCE [LARGE SCALE GENOMIC DNA]</scope>
    <source>
        <strain evidence="7">S2</strain>
        <tissue evidence="7">Leaf</tissue>
    </source>
</reference>
<dbReference type="FunFam" id="2.60.260.20:FF:000005">
    <property type="entry name" value="Chaperone protein dnaJ 1, mitochondrial"/>
    <property type="match status" value="1"/>
</dbReference>
<sequence length="434" mass="47402">MRKWSFLGLLRRRLVSSVAVAAESPIVQADWHRGLSSFNKALYPTPGSSSGGAVAGLASSLGNRYFHASGFCRAPERDYYKTLGVSKNASGEEIESAFRTLAKKYHPDANRDNPSSKRKFQEIRDAYEVRSSGSENVGYTAGGAEGFRNENQSHGSAGAEGFRYGFETNFSSSFHKIFQEIFEHEFDQAGSNIQVELSLSFTEAAKGCTKHLSVISHVHCDSCWVCGWTSGFVSEVLFGPGQSPRLGLVRVQDGRGYPLMMIMEIFLLKGVTVPPFTSTCSTCKGSGQIIKEYCLSCRGLGIIEGVRQVEVSIPEGVDSGDTISVPEAGNSGARGRLNPLLALKKRTNWNCVDEDPIFARDGADLYVDSNISFTQAILGGTVEVPALSGKIEVKIPKRVQPGQHLVLRGKRLPKHGFLVKHGDQYVQFRVKFPT</sequence>
<proteinExistence type="predicted"/>
<dbReference type="Proteomes" id="UP000327157">
    <property type="component" value="Chromosome 8"/>
</dbReference>
<dbReference type="AlphaFoldDB" id="A0A5N5HTI6"/>
<dbReference type="SUPFAM" id="SSF49493">
    <property type="entry name" value="HSP40/DnaJ peptide-binding domain"/>
    <property type="match status" value="2"/>
</dbReference>
<evidence type="ECO:0000256" key="1">
    <source>
        <dbReference type="ARBA" id="ARBA00022723"/>
    </source>
</evidence>
<dbReference type="SMART" id="SM00271">
    <property type="entry name" value="DnaJ"/>
    <property type="match status" value="1"/>
</dbReference>
<organism evidence="7 8">
    <name type="scientific">Pyrus ussuriensis x Pyrus communis</name>
    <dbReference type="NCBI Taxonomy" id="2448454"/>
    <lineage>
        <taxon>Eukaryota</taxon>
        <taxon>Viridiplantae</taxon>
        <taxon>Streptophyta</taxon>
        <taxon>Embryophyta</taxon>
        <taxon>Tracheophyta</taxon>
        <taxon>Spermatophyta</taxon>
        <taxon>Magnoliopsida</taxon>
        <taxon>eudicotyledons</taxon>
        <taxon>Gunneridae</taxon>
        <taxon>Pentapetalae</taxon>
        <taxon>rosids</taxon>
        <taxon>fabids</taxon>
        <taxon>Rosales</taxon>
        <taxon>Rosaceae</taxon>
        <taxon>Amygdaloideae</taxon>
        <taxon>Maleae</taxon>
        <taxon>Pyrus</taxon>
    </lineage>
</organism>
<protein>
    <submittedName>
        <fullName evidence="7">Chaperone protein dnaJ 1</fullName>
    </submittedName>
</protein>
<dbReference type="Pfam" id="PF00226">
    <property type="entry name" value="DnaJ"/>
    <property type="match status" value="1"/>
</dbReference>
<keyword evidence="3" id="KW-0863">Zinc-finger</keyword>
<accession>A0A5N5HTI6</accession>
<reference evidence="8" key="2">
    <citation type="submission" date="2019-10" db="EMBL/GenBank/DDBJ databases">
        <title>A de novo genome assembly of a pear dwarfing rootstock.</title>
        <authorList>
            <person name="Wang F."/>
            <person name="Wang J."/>
            <person name="Li S."/>
            <person name="Zhang Y."/>
            <person name="Fang M."/>
            <person name="Ma L."/>
            <person name="Zhao Y."/>
            <person name="Jiang S."/>
        </authorList>
    </citation>
    <scope>NUCLEOTIDE SEQUENCE [LARGE SCALE GENOMIC DNA]</scope>
</reference>
<evidence type="ECO:0000313" key="7">
    <source>
        <dbReference type="EMBL" id="KAB2628850.1"/>
    </source>
</evidence>
<dbReference type="OrthoDB" id="10256793at2759"/>
<dbReference type="InterPro" id="IPR036869">
    <property type="entry name" value="J_dom_sf"/>
</dbReference>
<dbReference type="Gene3D" id="1.10.287.110">
    <property type="entry name" value="DnaJ domain"/>
    <property type="match status" value="1"/>
</dbReference>
<dbReference type="GO" id="GO:0042026">
    <property type="term" value="P:protein refolding"/>
    <property type="evidence" value="ECO:0007669"/>
    <property type="project" value="TreeGrafter"/>
</dbReference>
<keyword evidence="8" id="KW-1185">Reference proteome</keyword>
<dbReference type="Gene3D" id="2.10.230.10">
    <property type="entry name" value="Heat shock protein DnaJ, cysteine-rich domain"/>
    <property type="match status" value="1"/>
</dbReference>
<gene>
    <name evidence="7" type="ORF">D8674_033645</name>
</gene>
<dbReference type="EMBL" id="SMOL01000148">
    <property type="protein sequence ID" value="KAB2628850.1"/>
    <property type="molecule type" value="Genomic_DNA"/>
</dbReference>